<sequence length="188" mass="20928">MYGIHMQVSLILLQNYKSPTSACVAYEVLKFIKSRTSNHSSSLTIIFPCLSVVRISSQNLISLHVRDVEQSLYTAEFNEASDFSKALVRGLKELPPTAQISDDLLACMLHFVRALLLPAVLLLAPTSRISCLDSKGARLQHEDETQMLSKLGDLLASQMGLTFSNGLLENTPIEIEKSAEEDWRRLYG</sequence>
<dbReference type="Pfam" id="PF25428">
    <property type="entry name" value="DUF7894"/>
    <property type="match status" value="1"/>
</dbReference>
<organism evidence="2 3">
    <name type="scientific">Taxus chinensis</name>
    <name type="common">Chinese yew</name>
    <name type="synonym">Taxus wallichiana var. chinensis</name>
    <dbReference type="NCBI Taxonomy" id="29808"/>
    <lineage>
        <taxon>Eukaryota</taxon>
        <taxon>Viridiplantae</taxon>
        <taxon>Streptophyta</taxon>
        <taxon>Embryophyta</taxon>
        <taxon>Tracheophyta</taxon>
        <taxon>Spermatophyta</taxon>
        <taxon>Pinopsida</taxon>
        <taxon>Pinidae</taxon>
        <taxon>Conifers II</taxon>
        <taxon>Cupressales</taxon>
        <taxon>Taxaceae</taxon>
        <taxon>Taxus</taxon>
    </lineage>
</organism>
<dbReference type="EMBL" id="JAHRHJ020000006">
    <property type="protein sequence ID" value="KAH9313183.1"/>
    <property type="molecule type" value="Genomic_DNA"/>
</dbReference>
<feature type="domain" description="DUF7894" evidence="1">
    <location>
        <begin position="5"/>
        <end position="188"/>
    </location>
</feature>
<gene>
    <name evidence="2" type="ORF">KI387_028218</name>
</gene>
<accession>A0AA38G128</accession>
<name>A0AA38G128_TAXCH</name>
<comment type="caution">
    <text evidence="2">The sequence shown here is derived from an EMBL/GenBank/DDBJ whole genome shotgun (WGS) entry which is preliminary data.</text>
</comment>
<evidence type="ECO:0000313" key="3">
    <source>
        <dbReference type="Proteomes" id="UP000824469"/>
    </source>
</evidence>
<dbReference type="PANTHER" id="PTHR37221">
    <property type="entry name" value="OS02G0582400 PROTEIN"/>
    <property type="match status" value="1"/>
</dbReference>
<dbReference type="InterPro" id="IPR057216">
    <property type="entry name" value="DUF7894"/>
</dbReference>
<evidence type="ECO:0000259" key="1">
    <source>
        <dbReference type="Pfam" id="PF25428"/>
    </source>
</evidence>
<keyword evidence="3" id="KW-1185">Reference proteome</keyword>
<dbReference type="AlphaFoldDB" id="A0AA38G128"/>
<dbReference type="OMA" id="TQEPWRA"/>
<evidence type="ECO:0000313" key="2">
    <source>
        <dbReference type="EMBL" id="KAH9313183.1"/>
    </source>
</evidence>
<protein>
    <recommendedName>
        <fullName evidence="1">DUF7894 domain-containing protein</fullName>
    </recommendedName>
</protein>
<dbReference type="Proteomes" id="UP000824469">
    <property type="component" value="Unassembled WGS sequence"/>
</dbReference>
<proteinExistence type="predicted"/>
<reference evidence="2 3" key="1">
    <citation type="journal article" date="2021" name="Nat. Plants">
        <title>The Taxus genome provides insights into paclitaxel biosynthesis.</title>
        <authorList>
            <person name="Xiong X."/>
            <person name="Gou J."/>
            <person name="Liao Q."/>
            <person name="Li Y."/>
            <person name="Zhou Q."/>
            <person name="Bi G."/>
            <person name="Li C."/>
            <person name="Du R."/>
            <person name="Wang X."/>
            <person name="Sun T."/>
            <person name="Guo L."/>
            <person name="Liang H."/>
            <person name="Lu P."/>
            <person name="Wu Y."/>
            <person name="Zhang Z."/>
            <person name="Ro D.K."/>
            <person name="Shang Y."/>
            <person name="Huang S."/>
            <person name="Yan J."/>
        </authorList>
    </citation>
    <scope>NUCLEOTIDE SEQUENCE [LARGE SCALE GENOMIC DNA]</scope>
    <source>
        <strain evidence="2">Ta-2019</strain>
    </source>
</reference>
<dbReference type="PANTHER" id="PTHR37221:SF1">
    <property type="entry name" value="OS02G0582400 PROTEIN"/>
    <property type="match status" value="1"/>
</dbReference>